<comment type="caution">
    <text evidence="2">The sequence shown here is derived from an EMBL/GenBank/DDBJ whole genome shotgun (WGS) entry which is preliminary data.</text>
</comment>
<sequence length="212" mass="23543">MITMAMTHENVDDYIAELETKLAKNDQCATSHYNLGVAYLHKRRFEEAKTSFLRAIERSPAMAEGYVQLGGLAMNDGDIDSCLRFNQAAVKARHRFAVPHANIGFCLLQMGQVDEAIKSLRKAVKLDSQFVQAFGTLGSALYMAGQTDESIEMSKRAVELHPKFGPAWNNLALAYLEKGDAQQAMSCIRQAQECNYDVHPNLVRDIEAKLAG</sequence>
<dbReference type="InterPro" id="IPR037919">
    <property type="entry name" value="OGT"/>
</dbReference>
<dbReference type="GO" id="GO:0097363">
    <property type="term" value="F:protein O-acetylglucosaminyltransferase activity"/>
    <property type="evidence" value="ECO:0007669"/>
    <property type="project" value="TreeGrafter"/>
</dbReference>
<dbReference type="InterPro" id="IPR019734">
    <property type="entry name" value="TPR_rpt"/>
</dbReference>
<dbReference type="Proteomes" id="UP000494245">
    <property type="component" value="Unassembled WGS sequence"/>
</dbReference>
<gene>
    <name evidence="2" type="primary">yrrB_2</name>
    <name evidence="2" type="ORF">NNJEOMEG_01863</name>
</gene>
<dbReference type="InterPro" id="IPR011990">
    <property type="entry name" value="TPR-like_helical_dom_sf"/>
</dbReference>
<dbReference type="SMART" id="SM00028">
    <property type="entry name" value="TPR"/>
    <property type="match status" value="5"/>
</dbReference>
<dbReference type="Pfam" id="PF00515">
    <property type="entry name" value="TPR_1"/>
    <property type="match status" value="1"/>
</dbReference>
<proteinExistence type="predicted"/>
<dbReference type="SUPFAM" id="SSF48452">
    <property type="entry name" value="TPR-like"/>
    <property type="match status" value="1"/>
</dbReference>
<dbReference type="PROSITE" id="PS50005">
    <property type="entry name" value="TPR"/>
    <property type="match status" value="3"/>
</dbReference>
<feature type="repeat" description="TPR" evidence="1">
    <location>
        <begin position="29"/>
        <end position="62"/>
    </location>
</feature>
<evidence type="ECO:0000256" key="1">
    <source>
        <dbReference type="PROSITE-ProRule" id="PRU00339"/>
    </source>
</evidence>
<feature type="repeat" description="TPR" evidence="1">
    <location>
        <begin position="97"/>
        <end position="130"/>
    </location>
</feature>
<dbReference type="Pfam" id="PF13414">
    <property type="entry name" value="TPR_11"/>
    <property type="match status" value="1"/>
</dbReference>
<name>A0A6V8M0M8_9BACT</name>
<protein>
    <submittedName>
        <fullName evidence="2">TPR repeat-containing protein YrrB</fullName>
    </submittedName>
</protein>
<evidence type="ECO:0000313" key="2">
    <source>
        <dbReference type="EMBL" id="GFK94025.1"/>
    </source>
</evidence>
<keyword evidence="1" id="KW-0802">TPR repeat</keyword>
<dbReference type="GO" id="GO:0006493">
    <property type="term" value="P:protein O-linked glycosylation"/>
    <property type="evidence" value="ECO:0007669"/>
    <property type="project" value="InterPro"/>
</dbReference>
<accession>A0A6V8M0M8</accession>
<evidence type="ECO:0000313" key="3">
    <source>
        <dbReference type="Proteomes" id="UP000494245"/>
    </source>
</evidence>
<dbReference type="PANTHER" id="PTHR44366:SF1">
    <property type="entry name" value="UDP-N-ACETYLGLUCOSAMINE--PEPTIDE N-ACETYLGLUCOSAMINYLTRANSFERASE 110 KDA SUBUNIT"/>
    <property type="match status" value="1"/>
</dbReference>
<feature type="repeat" description="TPR" evidence="1">
    <location>
        <begin position="131"/>
        <end position="164"/>
    </location>
</feature>
<reference evidence="2 3" key="1">
    <citation type="submission" date="2020-04" db="EMBL/GenBank/DDBJ databases">
        <authorList>
            <consortium name="Desulfovibrio sp. FSS-1 genome sequencing consortium"/>
            <person name="Shimoshige H."/>
            <person name="Kobayashi H."/>
            <person name="Maekawa T."/>
        </authorList>
    </citation>
    <scope>NUCLEOTIDE SEQUENCE [LARGE SCALE GENOMIC DNA]</scope>
    <source>
        <strain evidence="2 3">SIID29052-01</strain>
    </source>
</reference>
<dbReference type="Pfam" id="PF13431">
    <property type="entry name" value="TPR_17"/>
    <property type="match status" value="1"/>
</dbReference>
<keyword evidence="3" id="KW-1185">Reference proteome</keyword>
<dbReference type="AlphaFoldDB" id="A0A6V8M0M8"/>
<dbReference type="Gene3D" id="1.25.40.10">
    <property type="entry name" value="Tetratricopeptide repeat domain"/>
    <property type="match status" value="1"/>
</dbReference>
<reference evidence="2 3" key="2">
    <citation type="submission" date="2020-05" db="EMBL/GenBank/DDBJ databases">
        <title>Draft genome sequence of Desulfovibrio sp. strainFSS-1.</title>
        <authorList>
            <person name="Shimoshige H."/>
            <person name="Kobayashi H."/>
            <person name="Maekawa T."/>
        </authorList>
    </citation>
    <scope>NUCLEOTIDE SEQUENCE [LARGE SCALE GENOMIC DNA]</scope>
    <source>
        <strain evidence="2 3">SIID29052-01</strain>
    </source>
</reference>
<organism evidence="2 3">
    <name type="scientific">Fundidesulfovibrio magnetotacticus</name>
    <dbReference type="NCBI Taxonomy" id="2730080"/>
    <lineage>
        <taxon>Bacteria</taxon>
        <taxon>Pseudomonadati</taxon>
        <taxon>Thermodesulfobacteriota</taxon>
        <taxon>Desulfovibrionia</taxon>
        <taxon>Desulfovibrionales</taxon>
        <taxon>Desulfovibrionaceae</taxon>
        <taxon>Fundidesulfovibrio</taxon>
    </lineage>
</organism>
<dbReference type="EMBL" id="BLTE01000007">
    <property type="protein sequence ID" value="GFK94025.1"/>
    <property type="molecule type" value="Genomic_DNA"/>
</dbReference>
<dbReference type="PANTHER" id="PTHR44366">
    <property type="entry name" value="UDP-N-ACETYLGLUCOSAMINE--PEPTIDE N-ACETYLGLUCOSAMINYLTRANSFERASE 110 KDA SUBUNIT"/>
    <property type="match status" value="1"/>
</dbReference>